<dbReference type="AlphaFoldDB" id="A0A7J9HYW5"/>
<name>A0A7J9HYW5_9ROSI</name>
<comment type="caution">
    <text evidence="1">The sequence shown here is derived from an EMBL/GenBank/DDBJ whole genome shotgun (WGS) entry which is preliminary data.</text>
</comment>
<dbReference type="EMBL" id="JABFAD010000012">
    <property type="protein sequence ID" value="MBA0815032.1"/>
    <property type="molecule type" value="Genomic_DNA"/>
</dbReference>
<reference evidence="1 2" key="1">
    <citation type="journal article" date="2019" name="Genome Biol. Evol.">
        <title>Insights into the evolution of the New World diploid cottons (Gossypium, subgenus Houzingenia) based on genome sequencing.</title>
        <authorList>
            <person name="Grover C.E."/>
            <person name="Arick M.A. 2nd"/>
            <person name="Thrash A."/>
            <person name="Conover J.L."/>
            <person name="Sanders W.S."/>
            <person name="Peterson D.G."/>
            <person name="Frelichowski J.E."/>
            <person name="Scheffler J.A."/>
            <person name="Scheffler B.E."/>
            <person name="Wendel J.F."/>
        </authorList>
    </citation>
    <scope>NUCLEOTIDE SEQUENCE [LARGE SCALE GENOMIC DNA]</scope>
    <source>
        <strain evidence="1">0</strain>
        <tissue evidence="1">Leaf</tissue>
    </source>
</reference>
<accession>A0A7J9HYW5</accession>
<keyword evidence="2" id="KW-1185">Reference proteome</keyword>
<dbReference type="Proteomes" id="UP000593560">
    <property type="component" value="Unassembled WGS sequence"/>
</dbReference>
<organism evidence="1 2">
    <name type="scientific">Gossypium harknessii</name>
    <dbReference type="NCBI Taxonomy" id="34285"/>
    <lineage>
        <taxon>Eukaryota</taxon>
        <taxon>Viridiplantae</taxon>
        <taxon>Streptophyta</taxon>
        <taxon>Embryophyta</taxon>
        <taxon>Tracheophyta</taxon>
        <taxon>Spermatophyta</taxon>
        <taxon>Magnoliopsida</taxon>
        <taxon>eudicotyledons</taxon>
        <taxon>Gunneridae</taxon>
        <taxon>Pentapetalae</taxon>
        <taxon>rosids</taxon>
        <taxon>malvids</taxon>
        <taxon>Malvales</taxon>
        <taxon>Malvaceae</taxon>
        <taxon>Malvoideae</taxon>
        <taxon>Gossypium</taxon>
    </lineage>
</organism>
<protein>
    <submittedName>
        <fullName evidence="1">Uncharacterized protein</fullName>
    </submittedName>
</protein>
<proteinExistence type="predicted"/>
<evidence type="ECO:0000313" key="2">
    <source>
        <dbReference type="Proteomes" id="UP000593560"/>
    </source>
</evidence>
<gene>
    <name evidence="1" type="ORF">Gohar_020809</name>
</gene>
<evidence type="ECO:0000313" key="1">
    <source>
        <dbReference type="EMBL" id="MBA0815032.1"/>
    </source>
</evidence>
<feature type="non-terminal residue" evidence="1">
    <location>
        <position position="49"/>
    </location>
</feature>
<dbReference type="OrthoDB" id="73465at2759"/>
<sequence>MAASQSLKLPSLNNVEIPIHIIHTEENQIQEPAVDELDYSQRGQWLRAA</sequence>